<evidence type="ECO:0000313" key="2">
    <source>
        <dbReference type="WBParaSite" id="maker-uti_cns_0009520-snap-gene-0.2-mRNA-1"/>
    </source>
</evidence>
<proteinExistence type="predicted"/>
<protein>
    <submittedName>
        <fullName evidence="2">Secreted protein</fullName>
    </submittedName>
</protein>
<evidence type="ECO:0000313" key="1">
    <source>
        <dbReference type="Proteomes" id="UP000095280"/>
    </source>
</evidence>
<accession>A0A1I8I3X4</accession>
<keyword evidence="1" id="KW-1185">Reference proteome</keyword>
<organism evidence="1 2">
    <name type="scientific">Macrostomum lignano</name>
    <dbReference type="NCBI Taxonomy" id="282301"/>
    <lineage>
        <taxon>Eukaryota</taxon>
        <taxon>Metazoa</taxon>
        <taxon>Spiralia</taxon>
        <taxon>Lophotrochozoa</taxon>
        <taxon>Platyhelminthes</taxon>
        <taxon>Rhabditophora</taxon>
        <taxon>Macrostomorpha</taxon>
        <taxon>Macrostomida</taxon>
        <taxon>Macrostomidae</taxon>
        <taxon>Macrostomum</taxon>
    </lineage>
</organism>
<dbReference type="AlphaFoldDB" id="A0A1I8I3X4"/>
<reference evidence="2" key="1">
    <citation type="submission" date="2016-11" db="UniProtKB">
        <authorList>
            <consortium name="WormBaseParasite"/>
        </authorList>
    </citation>
    <scope>IDENTIFICATION</scope>
</reference>
<sequence>SPASSCARRSINTLTATPSVGFVPACVSQAPTRLETEFIAAATKTTAIQLDCCAAPACCCCCCSLLLLSSAPSC</sequence>
<dbReference type="WBParaSite" id="maker-uti_cns_0009520-snap-gene-0.2-mRNA-1">
    <property type="protein sequence ID" value="maker-uti_cns_0009520-snap-gene-0.2-mRNA-1"/>
    <property type="gene ID" value="maker-uti_cns_0009520-snap-gene-0.2"/>
</dbReference>
<name>A0A1I8I3X4_9PLAT</name>
<dbReference type="Proteomes" id="UP000095280">
    <property type="component" value="Unplaced"/>
</dbReference>